<dbReference type="Gene3D" id="2.70.70.10">
    <property type="entry name" value="Glucose Permease (Domain IIA)"/>
    <property type="match status" value="1"/>
</dbReference>
<dbReference type="OrthoDB" id="9809144at2"/>
<dbReference type="SUPFAM" id="SSF51261">
    <property type="entry name" value="Duplicated hybrid motif"/>
    <property type="match status" value="1"/>
</dbReference>
<gene>
    <name evidence="2" type="ordered locus">KVU_2127</name>
</gene>
<keyword evidence="3" id="KW-1185">Reference proteome</keyword>
<dbReference type="EMBL" id="CP002018">
    <property type="protein sequence ID" value="AEM41966.1"/>
    <property type="molecule type" value="Genomic_DNA"/>
</dbReference>
<keyword evidence="1" id="KW-0732">Signal</keyword>
<dbReference type="HOGENOM" id="CLU_060284_0_0_5"/>
<dbReference type="Proteomes" id="UP000000692">
    <property type="component" value="Chromosome"/>
</dbReference>
<organism evidence="2 3">
    <name type="scientific">Ketogulonicigenium vulgare (strain WSH-001)</name>
    <dbReference type="NCBI Taxonomy" id="759362"/>
    <lineage>
        <taxon>Bacteria</taxon>
        <taxon>Pseudomonadati</taxon>
        <taxon>Pseudomonadota</taxon>
        <taxon>Alphaproteobacteria</taxon>
        <taxon>Rhodobacterales</taxon>
        <taxon>Roseobacteraceae</taxon>
        <taxon>Ketogulonicigenium</taxon>
    </lineage>
</organism>
<name>F9Y5P1_KETVW</name>
<feature type="signal peptide" evidence="1">
    <location>
        <begin position="1"/>
        <end position="19"/>
    </location>
</feature>
<proteinExistence type="predicted"/>
<dbReference type="InterPro" id="IPR011055">
    <property type="entry name" value="Dup_hybrid_motif"/>
</dbReference>
<evidence type="ECO:0000313" key="2">
    <source>
        <dbReference type="EMBL" id="AEM41966.1"/>
    </source>
</evidence>
<evidence type="ECO:0000313" key="3">
    <source>
        <dbReference type="Proteomes" id="UP000000692"/>
    </source>
</evidence>
<protein>
    <submittedName>
        <fullName evidence="2">Peptidase M23B</fullName>
    </submittedName>
</protein>
<dbReference type="AlphaFoldDB" id="F9Y5P1"/>
<dbReference type="KEGG" id="kvl:KVU_2127"/>
<sequence length="374" mass="39674">MKRFFPILLLAALAAPVAAQQNTTDVARAAAEALEAASTRLHNAQTAEDRIAALSETLHAYEDGLNALREGLRRVAVRKTTLMTSFNARAGEIGDLLATMQTMERTPTQLHMLHPTGVVGTLRAGMLMGEIAPALDAEAADLRAQLQELNDLELLQNSAATTLEQGLAGAQSAREELASAMSNRADLPQRFTEDPIAMSLLLTSSETLSAFASGLSQTIDTELVEMDTEAWNRMGRLDLPVTGDILRRFNEQDAAGVRRPGLVIATRPNALVTTPIAATVRFVGPLLDMGVVVILEPAPNVLFIMTGLEQGFGAVGQIIPEGTPVGLMGGSSPDGDALLMQANSGSAQNLSETLYLEVREGQSAVDPAAWFAAH</sequence>
<feature type="chain" id="PRO_5003392090" evidence="1">
    <location>
        <begin position="20"/>
        <end position="374"/>
    </location>
</feature>
<dbReference type="RefSeq" id="WP_013385345.1">
    <property type="nucleotide sequence ID" value="NC_017384.1"/>
</dbReference>
<accession>F9Y5P1</accession>
<dbReference type="eggNOG" id="COG4942">
    <property type="taxonomic scope" value="Bacteria"/>
</dbReference>
<evidence type="ECO:0000256" key="1">
    <source>
        <dbReference type="SAM" id="SignalP"/>
    </source>
</evidence>
<reference evidence="2 3" key="1">
    <citation type="journal article" date="2011" name="J. Bacteriol.">
        <title>Complete genome sequence of the industrial strain Ketogulonicigenium vulgare WSH-001.</title>
        <authorList>
            <person name="Liu L."/>
            <person name="Li Y."/>
            <person name="Zhang J."/>
            <person name="Zhou Z."/>
            <person name="Liu J."/>
            <person name="Li X."/>
            <person name="Zhou J."/>
            <person name="Du G."/>
            <person name="Wang L."/>
            <person name="Chen J."/>
        </authorList>
    </citation>
    <scope>NUCLEOTIDE SEQUENCE [LARGE SCALE GENOMIC DNA]</scope>
    <source>
        <strain evidence="2 3">WSH-001</strain>
    </source>
</reference>